<dbReference type="PROSITE" id="PS51745">
    <property type="entry name" value="PB1"/>
    <property type="match status" value="1"/>
</dbReference>
<evidence type="ECO:0000259" key="11">
    <source>
        <dbReference type="PROSITE" id="PS51745"/>
    </source>
</evidence>
<dbReference type="InterPro" id="IPR010525">
    <property type="entry name" value="ARF_dom"/>
</dbReference>
<evidence type="ECO:0000256" key="6">
    <source>
        <dbReference type="ARBA" id="ARBA00023242"/>
    </source>
</evidence>
<dbReference type="InterPro" id="IPR044835">
    <property type="entry name" value="ARF_plant"/>
</dbReference>
<dbReference type="PANTHER" id="PTHR31384">
    <property type="entry name" value="AUXIN RESPONSE FACTOR 4-RELATED"/>
    <property type="match status" value="1"/>
</dbReference>
<dbReference type="GO" id="GO:0009734">
    <property type="term" value="P:auxin-activated signaling pathway"/>
    <property type="evidence" value="ECO:0007669"/>
    <property type="project" value="UniProtKB-KW"/>
</dbReference>
<dbReference type="FunFam" id="2.30.30.1040:FF:000001">
    <property type="entry name" value="Auxin response factor"/>
    <property type="match status" value="1"/>
</dbReference>
<dbReference type="Pfam" id="PF06507">
    <property type="entry name" value="ARF_AD"/>
    <property type="match status" value="1"/>
</dbReference>
<comment type="subcellular location">
    <subcellularLocation>
        <location evidence="1 8">Nucleus</location>
    </subcellularLocation>
</comment>
<comment type="caution">
    <text evidence="12">The sequence shown here is derived from an EMBL/GenBank/DDBJ whole genome shotgun (WGS) entry which is preliminary data.</text>
</comment>
<dbReference type="GO" id="GO:0006355">
    <property type="term" value="P:regulation of DNA-templated transcription"/>
    <property type="evidence" value="ECO:0007669"/>
    <property type="project" value="InterPro"/>
</dbReference>
<accession>A0A8T0HYM8</accession>
<evidence type="ECO:0000256" key="7">
    <source>
        <dbReference type="ARBA" id="ARBA00023294"/>
    </source>
</evidence>
<feature type="region of interest" description="Disordered" evidence="9">
    <location>
        <begin position="472"/>
        <end position="491"/>
    </location>
</feature>
<dbReference type="Pfam" id="PF02309">
    <property type="entry name" value="AUX_IAA"/>
    <property type="match status" value="1"/>
</dbReference>
<dbReference type="AlphaFoldDB" id="A0A8T0HYM8"/>
<feature type="domain" description="PB1" evidence="11">
    <location>
        <begin position="609"/>
        <end position="692"/>
    </location>
</feature>
<dbReference type="Gene3D" id="3.10.20.90">
    <property type="entry name" value="Phosphatidylinositol 3-kinase Catalytic Subunit, Chain A, domain 1"/>
    <property type="match status" value="1"/>
</dbReference>
<gene>
    <name evidence="12" type="ORF">KC19_5G068700</name>
</gene>
<evidence type="ECO:0000256" key="8">
    <source>
        <dbReference type="RuleBase" id="RU004561"/>
    </source>
</evidence>
<evidence type="ECO:0000256" key="4">
    <source>
        <dbReference type="ARBA" id="ARBA00023125"/>
    </source>
</evidence>
<protein>
    <recommendedName>
        <fullName evidence="8">Auxin response factor</fullName>
    </recommendedName>
</protein>
<dbReference type="InterPro" id="IPR015300">
    <property type="entry name" value="DNA-bd_pseudobarrel_sf"/>
</dbReference>
<dbReference type="CDD" id="cd10017">
    <property type="entry name" value="B3_DNA"/>
    <property type="match status" value="1"/>
</dbReference>
<dbReference type="FunFam" id="2.40.330.10:FF:000001">
    <property type="entry name" value="Auxin response factor"/>
    <property type="match status" value="1"/>
</dbReference>
<evidence type="ECO:0000256" key="3">
    <source>
        <dbReference type="ARBA" id="ARBA00023015"/>
    </source>
</evidence>
<evidence type="ECO:0000256" key="1">
    <source>
        <dbReference type="ARBA" id="ARBA00004123"/>
    </source>
</evidence>
<keyword evidence="3 8" id="KW-0805">Transcription regulation</keyword>
<keyword evidence="4 8" id="KW-0238">DNA-binding</keyword>
<dbReference type="SUPFAM" id="SSF54277">
    <property type="entry name" value="CAD &amp; PB1 domains"/>
    <property type="match status" value="1"/>
</dbReference>
<keyword evidence="13" id="KW-1185">Reference proteome</keyword>
<dbReference type="GO" id="GO:0003677">
    <property type="term" value="F:DNA binding"/>
    <property type="evidence" value="ECO:0007669"/>
    <property type="project" value="UniProtKB-KW"/>
</dbReference>
<dbReference type="InterPro" id="IPR003340">
    <property type="entry name" value="B3_DNA-bd"/>
</dbReference>
<dbReference type="Pfam" id="PF02362">
    <property type="entry name" value="B3"/>
    <property type="match status" value="1"/>
</dbReference>
<dbReference type="Proteomes" id="UP000822688">
    <property type="component" value="Chromosome 5"/>
</dbReference>
<comment type="similarity">
    <text evidence="2 8">Belongs to the ARF family.</text>
</comment>
<evidence type="ECO:0000259" key="10">
    <source>
        <dbReference type="PROSITE" id="PS50863"/>
    </source>
</evidence>
<evidence type="ECO:0000313" key="12">
    <source>
        <dbReference type="EMBL" id="KAG0576282.1"/>
    </source>
</evidence>
<keyword evidence="5 8" id="KW-0804">Transcription</keyword>
<comment type="subunit">
    <text evidence="8">Homodimers and heterodimers.</text>
</comment>
<dbReference type="InterPro" id="IPR053793">
    <property type="entry name" value="PB1-like"/>
</dbReference>
<dbReference type="SUPFAM" id="SSF101936">
    <property type="entry name" value="DNA-binding pseudobarrel domain"/>
    <property type="match status" value="1"/>
</dbReference>
<name>A0A8T0HYM8_CERPU</name>
<evidence type="ECO:0000256" key="9">
    <source>
        <dbReference type="SAM" id="MobiDB-lite"/>
    </source>
</evidence>
<dbReference type="InterPro" id="IPR033389">
    <property type="entry name" value="AUX/IAA_dom"/>
</dbReference>
<evidence type="ECO:0000256" key="2">
    <source>
        <dbReference type="ARBA" id="ARBA00007853"/>
    </source>
</evidence>
<proteinExistence type="inferred from homology"/>
<dbReference type="PROSITE" id="PS50863">
    <property type="entry name" value="B3"/>
    <property type="match status" value="1"/>
</dbReference>
<reference evidence="12" key="1">
    <citation type="submission" date="2020-06" db="EMBL/GenBank/DDBJ databases">
        <title>WGS assembly of Ceratodon purpureus strain R40.</title>
        <authorList>
            <person name="Carey S.B."/>
            <person name="Jenkins J."/>
            <person name="Shu S."/>
            <person name="Lovell J.T."/>
            <person name="Sreedasyam A."/>
            <person name="Maumus F."/>
            <person name="Tiley G.P."/>
            <person name="Fernandez-Pozo N."/>
            <person name="Barry K."/>
            <person name="Chen C."/>
            <person name="Wang M."/>
            <person name="Lipzen A."/>
            <person name="Daum C."/>
            <person name="Saski C.A."/>
            <person name="Payton A.C."/>
            <person name="Mcbreen J.C."/>
            <person name="Conrad R.E."/>
            <person name="Kollar L.M."/>
            <person name="Olsson S."/>
            <person name="Huttunen S."/>
            <person name="Landis J.B."/>
            <person name="Wickett N.J."/>
            <person name="Johnson M.G."/>
            <person name="Rensing S.A."/>
            <person name="Grimwood J."/>
            <person name="Schmutz J."/>
            <person name="Mcdaniel S.F."/>
        </authorList>
    </citation>
    <scope>NUCLEOTIDE SEQUENCE</scope>
    <source>
        <strain evidence="12">R40</strain>
    </source>
</reference>
<evidence type="ECO:0000313" key="13">
    <source>
        <dbReference type="Proteomes" id="UP000822688"/>
    </source>
</evidence>
<dbReference type="GO" id="GO:0005634">
    <property type="term" value="C:nucleus"/>
    <property type="evidence" value="ECO:0007669"/>
    <property type="project" value="UniProtKB-SubCell"/>
</dbReference>
<organism evidence="12 13">
    <name type="scientific">Ceratodon purpureus</name>
    <name type="common">Fire moss</name>
    <name type="synonym">Dicranum purpureum</name>
    <dbReference type="NCBI Taxonomy" id="3225"/>
    <lineage>
        <taxon>Eukaryota</taxon>
        <taxon>Viridiplantae</taxon>
        <taxon>Streptophyta</taxon>
        <taxon>Embryophyta</taxon>
        <taxon>Bryophyta</taxon>
        <taxon>Bryophytina</taxon>
        <taxon>Bryopsida</taxon>
        <taxon>Dicranidae</taxon>
        <taxon>Pseudoditrichales</taxon>
        <taxon>Ditrichaceae</taxon>
        <taxon>Ceratodon</taxon>
    </lineage>
</organism>
<dbReference type="EMBL" id="CM026425">
    <property type="protein sequence ID" value="KAG0576282.1"/>
    <property type="molecule type" value="Genomic_DNA"/>
</dbReference>
<dbReference type="PANTHER" id="PTHR31384:SF1">
    <property type="entry name" value="AUXIN RESPONSE FACTOR 9"/>
    <property type="match status" value="1"/>
</dbReference>
<keyword evidence="7 8" id="KW-0927">Auxin signaling pathway</keyword>
<keyword evidence="6 8" id="KW-0539">Nucleus</keyword>
<dbReference type="Gene3D" id="2.40.330.10">
    <property type="entry name" value="DNA-binding pseudobarrel domain"/>
    <property type="match status" value="1"/>
</dbReference>
<dbReference type="Gene3D" id="2.30.30.1040">
    <property type="match status" value="1"/>
</dbReference>
<feature type="region of interest" description="Disordered" evidence="9">
    <location>
        <begin position="567"/>
        <end position="603"/>
    </location>
</feature>
<dbReference type="SMART" id="SM01019">
    <property type="entry name" value="B3"/>
    <property type="match status" value="1"/>
</dbReference>
<sequence length="723" mass="80120">MMYYSAGGMDGNLSRMDELDSELWHACAGPLTSLPPVGSLVMYWPQGHIEQVVACTPDSAAAGEVHEASTHFKSLPSHLLCKLGNIDLLADPHTDEVFANMVLVPQHEGTVTKEMREAPAVTRQKNVRMFCKTLTASDTSTHGGFSVPRRSAEDCLPLLDYNMNPPCQELVAKDLHGTEWNFRHIYRGHPRRHLLTTGWSTFVSAKKLVAGDTVIFLRGENGQLRVGVRRATKQLPQARSTHFSSTNLHLGVLASAHHAAQHYLRFSAIFNPRTSPSEFVIPYHKYLKSQENKLTAGSRFKMKFETEESSERKYAGTIVEVSDADPKWPDSLWRSMKVQWDEISASERHERVSPWEIEPFVPISTLLPPQMGLRPAKRRPPTLVTEVAPQGSSQGTNSTTSTIQSMIESYETNNNKIPRTDQVYDARMNRGLNVPWPTARRADFPSGVNFPFREPPCPGPSLLPEWLRSPKPSVGASATSSPRPVFPERSILPSTSLNNEAAAAEMLMQQQKLSFGVPWDKAESKKVEAMITPAPPPLAVPEQQQCSTKLFGFNLAAPALVCPARSHVSDSEGSGPWPSADDPSPMSVDQHVNKFAGGTSSTVTTMPMRTGTKVYMQGQVGRTIDLKKIESYPGLWRTLALLFNLKGQLDDPTKGWQLVYKDHENDELLVGDDPWEEFCSCVRSLRIVSPEQAAAQCLGKQPVQCSSSEDDDGEWHYGVQSNV</sequence>
<comment type="function">
    <text evidence="8">Auxin response factors (ARFs) are transcriptional factors that bind specifically to the DNA sequence 5'-TGTCTC-3' found in the auxin-responsive promoter elements (AuxREs).</text>
</comment>
<evidence type="ECO:0000256" key="5">
    <source>
        <dbReference type="ARBA" id="ARBA00023163"/>
    </source>
</evidence>
<feature type="domain" description="TF-B3" evidence="10">
    <location>
        <begin position="130"/>
        <end position="232"/>
    </location>
</feature>